<evidence type="ECO:0000313" key="4">
    <source>
        <dbReference type="WBParaSite" id="NBR_0000319701-mRNA-1"/>
    </source>
</evidence>
<gene>
    <name evidence="2" type="ORF">NBR_LOCUS3197</name>
</gene>
<name>A0A0N4XKZ5_NIPBR</name>
<accession>A0A0N4XKZ5</accession>
<evidence type="ECO:0000313" key="2">
    <source>
        <dbReference type="EMBL" id="VDL66786.1"/>
    </source>
</evidence>
<keyword evidence="3" id="KW-1185">Reference proteome</keyword>
<evidence type="ECO:0000256" key="1">
    <source>
        <dbReference type="SAM" id="MobiDB-lite"/>
    </source>
</evidence>
<dbReference type="AlphaFoldDB" id="A0A0N4XKZ5"/>
<dbReference type="EMBL" id="UYSL01004537">
    <property type="protein sequence ID" value="VDL66786.1"/>
    <property type="molecule type" value="Genomic_DNA"/>
</dbReference>
<dbReference type="WBParaSite" id="NBR_0000319701-mRNA-1">
    <property type="protein sequence ID" value="NBR_0000319701-mRNA-1"/>
    <property type="gene ID" value="NBR_0000319701"/>
</dbReference>
<organism evidence="4">
    <name type="scientific">Nippostrongylus brasiliensis</name>
    <name type="common">Rat hookworm</name>
    <dbReference type="NCBI Taxonomy" id="27835"/>
    <lineage>
        <taxon>Eukaryota</taxon>
        <taxon>Metazoa</taxon>
        <taxon>Ecdysozoa</taxon>
        <taxon>Nematoda</taxon>
        <taxon>Chromadorea</taxon>
        <taxon>Rhabditida</taxon>
        <taxon>Rhabditina</taxon>
        <taxon>Rhabditomorpha</taxon>
        <taxon>Strongyloidea</taxon>
        <taxon>Heligmosomidae</taxon>
        <taxon>Nippostrongylus</taxon>
    </lineage>
</organism>
<sequence>MVYSSALRSTPSLASADRSHMEVVEETGTTSLPLRNAASSVRKLHYLPEISASTTSKSVNVAECL</sequence>
<reference evidence="4" key="1">
    <citation type="submission" date="2017-02" db="UniProtKB">
        <authorList>
            <consortium name="WormBaseParasite"/>
        </authorList>
    </citation>
    <scope>IDENTIFICATION</scope>
</reference>
<protein>
    <submittedName>
        <fullName evidence="4">Secreted protein</fullName>
    </submittedName>
</protein>
<feature type="region of interest" description="Disordered" evidence="1">
    <location>
        <begin position="1"/>
        <end position="28"/>
    </location>
</feature>
<reference evidence="2 3" key="2">
    <citation type="submission" date="2018-11" db="EMBL/GenBank/DDBJ databases">
        <authorList>
            <consortium name="Pathogen Informatics"/>
        </authorList>
    </citation>
    <scope>NUCLEOTIDE SEQUENCE [LARGE SCALE GENOMIC DNA]</scope>
</reference>
<dbReference type="Proteomes" id="UP000271162">
    <property type="component" value="Unassembled WGS sequence"/>
</dbReference>
<proteinExistence type="predicted"/>
<feature type="compositionally biased region" description="Polar residues" evidence="1">
    <location>
        <begin position="1"/>
        <end position="13"/>
    </location>
</feature>
<evidence type="ECO:0000313" key="3">
    <source>
        <dbReference type="Proteomes" id="UP000271162"/>
    </source>
</evidence>